<proteinExistence type="inferred from homology"/>
<reference evidence="7 8" key="1">
    <citation type="submission" date="2016-11" db="EMBL/GenBank/DDBJ databases">
        <authorList>
            <person name="Jaros S."/>
            <person name="Januszkiewicz K."/>
            <person name="Wedrychowicz H."/>
        </authorList>
    </citation>
    <scope>NUCLEOTIDE SEQUENCE [LARGE SCALE GENOMIC DNA]</scope>
    <source>
        <strain evidence="7 8">DSM 12906</strain>
    </source>
</reference>
<feature type="chain" id="PRO_5039610694" evidence="5">
    <location>
        <begin position="23"/>
        <end position="545"/>
    </location>
</feature>
<dbReference type="Gene3D" id="3.10.105.10">
    <property type="entry name" value="Dipeptide-binding Protein, Domain 3"/>
    <property type="match status" value="1"/>
</dbReference>
<evidence type="ECO:0000256" key="1">
    <source>
        <dbReference type="ARBA" id="ARBA00004196"/>
    </source>
</evidence>
<organism evidence="7 8">
    <name type="scientific">Tessaracoccus bendigoensis DSM 12906</name>
    <dbReference type="NCBI Taxonomy" id="1123357"/>
    <lineage>
        <taxon>Bacteria</taxon>
        <taxon>Bacillati</taxon>
        <taxon>Actinomycetota</taxon>
        <taxon>Actinomycetes</taxon>
        <taxon>Propionibacteriales</taxon>
        <taxon>Propionibacteriaceae</taxon>
        <taxon>Tessaracoccus</taxon>
    </lineage>
</organism>
<dbReference type="InterPro" id="IPR000914">
    <property type="entry name" value="SBP_5_dom"/>
</dbReference>
<feature type="domain" description="Solute-binding protein family 5" evidence="6">
    <location>
        <begin position="86"/>
        <end position="465"/>
    </location>
</feature>
<dbReference type="STRING" id="1123357.SAMN02745244_02637"/>
<keyword evidence="8" id="KW-1185">Reference proteome</keyword>
<dbReference type="Gene3D" id="3.40.190.10">
    <property type="entry name" value="Periplasmic binding protein-like II"/>
    <property type="match status" value="1"/>
</dbReference>
<dbReference type="AlphaFoldDB" id="A0A1M6JSP4"/>
<dbReference type="PROSITE" id="PS51257">
    <property type="entry name" value="PROKAR_LIPOPROTEIN"/>
    <property type="match status" value="1"/>
</dbReference>
<evidence type="ECO:0000256" key="5">
    <source>
        <dbReference type="SAM" id="SignalP"/>
    </source>
</evidence>
<dbReference type="PIRSF" id="PIRSF002741">
    <property type="entry name" value="MppA"/>
    <property type="match status" value="1"/>
</dbReference>
<comment type="similarity">
    <text evidence="2">Belongs to the bacterial solute-binding protein 5 family.</text>
</comment>
<dbReference type="PANTHER" id="PTHR30290">
    <property type="entry name" value="PERIPLASMIC BINDING COMPONENT OF ABC TRANSPORTER"/>
    <property type="match status" value="1"/>
</dbReference>
<dbReference type="Pfam" id="PF00496">
    <property type="entry name" value="SBP_bac_5"/>
    <property type="match status" value="1"/>
</dbReference>
<dbReference type="Proteomes" id="UP000184512">
    <property type="component" value="Unassembled WGS sequence"/>
</dbReference>
<dbReference type="SUPFAM" id="SSF53850">
    <property type="entry name" value="Periplasmic binding protein-like II"/>
    <property type="match status" value="1"/>
</dbReference>
<dbReference type="PANTHER" id="PTHR30290:SF10">
    <property type="entry name" value="PERIPLASMIC OLIGOPEPTIDE-BINDING PROTEIN-RELATED"/>
    <property type="match status" value="1"/>
</dbReference>
<protein>
    <submittedName>
        <fullName evidence="7">Peptide/nickel transport system substrate-binding protein</fullName>
    </submittedName>
</protein>
<dbReference type="InterPro" id="IPR039424">
    <property type="entry name" value="SBP_5"/>
</dbReference>
<dbReference type="GO" id="GO:0030313">
    <property type="term" value="C:cell envelope"/>
    <property type="evidence" value="ECO:0007669"/>
    <property type="project" value="UniProtKB-SubCell"/>
</dbReference>
<dbReference type="OrthoDB" id="9801912at2"/>
<evidence type="ECO:0000313" key="7">
    <source>
        <dbReference type="EMBL" id="SHJ49754.1"/>
    </source>
</evidence>
<dbReference type="Gene3D" id="3.90.76.10">
    <property type="entry name" value="Dipeptide-binding Protein, Domain 1"/>
    <property type="match status" value="1"/>
</dbReference>
<dbReference type="GO" id="GO:0042597">
    <property type="term" value="C:periplasmic space"/>
    <property type="evidence" value="ECO:0007669"/>
    <property type="project" value="UniProtKB-ARBA"/>
</dbReference>
<dbReference type="InterPro" id="IPR030678">
    <property type="entry name" value="Peptide/Ni-bd"/>
</dbReference>
<dbReference type="GO" id="GO:0043190">
    <property type="term" value="C:ATP-binding cassette (ABC) transporter complex"/>
    <property type="evidence" value="ECO:0007669"/>
    <property type="project" value="InterPro"/>
</dbReference>
<sequence length="545" mass="58346">MSKTTSRGLALLAGGLSAVLLAGCAQTTPGETTGSPGPSADSITIGTTDKVTSIDPAGSYDNGSFFVMNQVYGFLMNTVPGSTDMTPQPDLAESGEFTDPSTYTVKLKPGLKFANGNDLTSSDVKFSFDRQITIADPNGPSSLLGNLDSVNAPDDTTVEFKLKVPNDQIFPQVLTSPVGPIVDEESFPADKTLADADIVAAKPWSGQYGISTYNFNQLIAYEANGDYQGLLGAPKTASVNEKFYADASNMKLDIEQNNIDVAHRSLSATDIESLRGNDKVTVEEGPGGEIRYLVYNFTTMPFGTGAADADPAKATAVRQAMASLIDRSAVSEQVYKDTYQPLFAHIADGFTGSDEQLKPLYGDGEGGPSVDAAKKALTDAGITDPVALNIQYSPDHYGPSSGDEYAMYKAQLEEGGLFTVNLQSTEWVQYSKDRSSDVYPLYQLGWFPDFSDADNYLTPFFTKENFLGNHYDNAEVQALITAQATEPDATKREELIKQIQDILAVDLPTLPLLQGKQFAFAAQGVTGAGETLDASFKFRIGVLAK</sequence>
<comment type="subcellular location">
    <subcellularLocation>
        <location evidence="1">Cell envelope</location>
    </subcellularLocation>
</comment>
<keyword evidence="4 5" id="KW-0732">Signal</keyword>
<name>A0A1M6JSP4_9ACTN</name>
<dbReference type="RefSeq" id="WP_073189049.1">
    <property type="nucleotide sequence ID" value="NZ_FQZG01000053.1"/>
</dbReference>
<evidence type="ECO:0000259" key="6">
    <source>
        <dbReference type="Pfam" id="PF00496"/>
    </source>
</evidence>
<keyword evidence="3" id="KW-0813">Transport</keyword>
<accession>A0A1M6JSP4</accession>
<evidence type="ECO:0000256" key="3">
    <source>
        <dbReference type="ARBA" id="ARBA00022448"/>
    </source>
</evidence>
<evidence type="ECO:0000256" key="2">
    <source>
        <dbReference type="ARBA" id="ARBA00005695"/>
    </source>
</evidence>
<gene>
    <name evidence="7" type="ORF">SAMN02745244_02637</name>
</gene>
<dbReference type="GO" id="GO:1904680">
    <property type="term" value="F:peptide transmembrane transporter activity"/>
    <property type="evidence" value="ECO:0007669"/>
    <property type="project" value="TreeGrafter"/>
</dbReference>
<dbReference type="GO" id="GO:0015833">
    <property type="term" value="P:peptide transport"/>
    <property type="evidence" value="ECO:0007669"/>
    <property type="project" value="TreeGrafter"/>
</dbReference>
<evidence type="ECO:0000313" key="8">
    <source>
        <dbReference type="Proteomes" id="UP000184512"/>
    </source>
</evidence>
<evidence type="ECO:0000256" key="4">
    <source>
        <dbReference type="ARBA" id="ARBA00022729"/>
    </source>
</evidence>
<feature type="signal peptide" evidence="5">
    <location>
        <begin position="1"/>
        <end position="22"/>
    </location>
</feature>
<dbReference type="EMBL" id="FQZG01000053">
    <property type="protein sequence ID" value="SHJ49754.1"/>
    <property type="molecule type" value="Genomic_DNA"/>
</dbReference>